<accession>A0AA92TK40</accession>
<dbReference type="EMBL" id="QRYP01000078">
    <property type="protein sequence ID" value="RGU89405.1"/>
    <property type="molecule type" value="Genomic_DNA"/>
</dbReference>
<feature type="transmembrane region" description="Helical" evidence="1">
    <location>
        <begin position="201"/>
        <end position="222"/>
    </location>
</feature>
<evidence type="ECO:0000313" key="2">
    <source>
        <dbReference type="EMBL" id="RGS45834.1"/>
    </source>
</evidence>
<keyword evidence="1" id="KW-0812">Transmembrane</keyword>
<evidence type="ECO:0000256" key="1">
    <source>
        <dbReference type="SAM" id="Phobius"/>
    </source>
</evidence>
<reference evidence="5 6" key="1">
    <citation type="submission" date="2018-08" db="EMBL/GenBank/DDBJ databases">
        <title>A genome reference for cultivated species of the human gut microbiota.</title>
        <authorList>
            <person name="Zou Y."/>
            <person name="Xue W."/>
            <person name="Luo G."/>
        </authorList>
    </citation>
    <scope>NUCLEOTIDE SEQUENCE [LARGE SCALE GENOMIC DNA]</scope>
    <source>
        <strain evidence="4 6">AF10-17</strain>
        <strain evidence="3 5">AF15-25</strain>
        <strain evidence="2 7">AF22-1</strain>
    </source>
</reference>
<feature type="transmembrane region" description="Helical" evidence="1">
    <location>
        <begin position="277"/>
        <end position="295"/>
    </location>
</feature>
<evidence type="ECO:0000313" key="6">
    <source>
        <dbReference type="Proteomes" id="UP000285776"/>
    </source>
</evidence>
<organism evidence="2 7">
    <name type="scientific">Segatella copri</name>
    <dbReference type="NCBI Taxonomy" id="165179"/>
    <lineage>
        <taxon>Bacteria</taxon>
        <taxon>Pseudomonadati</taxon>
        <taxon>Bacteroidota</taxon>
        <taxon>Bacteroidia</taxon>
        <taxon>Bacteroidales</taxon>
        <taxon>Prevotellaceae</taxon>
        <taxon>Segatella</taxon>
    </lineage>
</organism>
<comment type="caution">
    <text evidence="2">The sequence shown here is derived from an EMBL/GenBank/DDBJ whole genome shotgun (WGS) entry which is preliminary data.</text>
</comment>
<keyword evidence="1" id="KW-1133">Transmembrane helix</keyword>
<protein>
    <submittedName>
        <fullName evidence="2">Uncharacterized protein</fullName>
    </submittedName>
</protein>
<dbReference type="AlphaFoldDB" id="A0AA92TK40"/>
<name>A0AA92TK40_9BACT</name>
<evidence type="ECO:0000313" key="4">
    <source>
        <dbReference type="EMBL" id="RGW73821.1"/>
    </source>
</evidence>
<evidence type="ECO:0000313" key="5">
    <source>
        <dbReference type="Proteomes" id="UP000285236"/>
    </source>
</evidence>
<evidence type="ECO:0000313" key="7">
    <source>
        <dbReference type="Proteomes" id="UP000286113"/>
    </source>
</evidence>
<dbReference type="RefSeq" id="WP_118082060.1">
    <property type="nucleotide sequence ID" value="NZ_QRYP01000078.1"/>
</dbReference>
<feature type="transmembrane region" description="Helical" evidence="1">
    <location>
        <begin position="339"/>
        <end position="362"/>
    </location>
</feature>
<feature type="transmembrane region" description="Helical" evidence="1">
    <location>
        <begin position="243"/>
        <end position="265"/>
    </location>
</feature>
<dbReference type="Proteomes" id="UP000285776">
    <property type="component" value="Unassembled WGS sequence"/>
</dbReference>
<feature type="transmembrane region" description="Helical" evidence="1">
    <location>
        <begin position="175"/>
        <end position="195"/>
    </location>
</feature>
<dbReference type="EMBL" id="QRVN01000028">
    <property type="protein sequence ID" value="RGS45834.1"/>
    <property type="molecule type" value="Genomic_DNA"/>
</dbReference>
<dbReference type="EMBL" id="QSAV01000081">
    <property type="protein sequence ID" value="RGW73821.1"/>
    <property type="molecule type" value="Genomic_DNA"/>
</dbReference>
<dbReference type="Proteomes" id="UP000286113">
    <property type="component" value="Unassembled WGS sequence"/>
</dbReference>
<sequence>MENVLFFDIPKLKPNYSLIVIGICQLLMTIYSLTKVYLPDLMLGFTIMACVFDFIGFCLIYFIIEIRRYSRNVKNKLRCILSDSVILGVLNISKGIVVERKLSRVASCIEISDMRWNYTIFLSEGRIYEFKCVVVKVLPDKIHLLLDLDTLKCNKNIRKPTLNAVKTGTKLDASVLKLLTNIALGLIYLILVLFVGYMKGIYGLMLLMAFVWGSMGVGVLFLKNGLIGDRLLRCFDFYFKIPLMLVLPYVVSLFVSCGVPFAILIGLRSFTQSSISYANMIFCSLIIGSFTVVYANNFFTRFILICIYGLGEPENEIYPATFRDRRIMYLRKILIDKSLVNMLVLLTYVVFLISDTMLFFQWHTHVFTTDINDAVKNSFIVYIAFKGFVAAKSNTHYSLKDIAHLIEYS</sequence>
<dbReference type="Proteomes" id="UP000285236">
    <property type="component" value="Unassembled WGS sequence"/>
</dbReference>
<feature type="transmembrane region" description="Helical" evidence="1">
    <location>
        <begin position="43"/>
        <end position="64"/>
    </location>
</feature>
<keyword evidence="1" id="KW-0472">Membrane</keyword>
<evidence type="ECO:0000313" key="3">
    <source>
        <dbReference type="EMBL" id="RGU89405.1"/>
    </source>
</evidence>
<proteinExistence type="predicted"/>
<feature type="transmembrane region" description="Helical" evidence="1">
    <location>
        <begin position="16"/>
        <end position="37"/>
    </location>
</feature>
<gene>
    <name evidence="4" type="ORF">DWV53_14795</name>
    <name evidence="3" type="ORF">DWW35_15195</name>
    <name evidence="2" type="ORF">DWX90_11970</name>
</gene>